<reference evidence="5" key="1">
    <citation type="submission" date="2025-08" db="UniProtKB">
        <authorList>
            <consortium name="RefSeq"/>
        </authorList>
    </citation>
    <scope>IDENTIFICATION</scope>
    <source>
        <strain evidence="5">OHB3-1</strain>
    </source>
</reference>
<dbReference type="InterPro" id="IPR051144">
    <property type="entry name" value="Formin_homology_domain"/>
</dbReference>
<dbReference type="PROSITE" id="PS51182">
    <property type="entry name" value="C2_TENSIN"/>
    <property type="match status" value="1"/>
</dbReference>
<dbReference type="KEGG" id="mcha:111007020"/>
<dbReference type="Gene3D" id="2.60.40.1110">
    <property type="match status" value="1"/>
</dbReference>
<dbReference type="GO" id="GO:0004721">
    <property type="term" value="F:phosphoprotein phosphatase activity"/>
    <property type="evidence" value="ECO:0007669"/>
    <property type="project" value="UniProtKB-KW"/>
</dbReference>
<dbReference type="InterPro" id="IPR014020">
    <property type="entry name" value="Tensin_C2-dom"/>
</dbReference>
<keyword evidence="4" id="KW-1185">Reference proteome</keyword>
<protein>
    <submittedName>
        <fullName evidence="5">Formin-like protein 20 isoform X1</fullName>
    </submittedName>
</protein>
<dbReference type="OrthoDB" id="1668162at2759"/>
<accession>A0A6J1C0S7</accession>
<feature type="region of interest" description="Disordered" evidence="2">
    <location>
        <begin position="475"/>
        <end position="516"/>
    </location>
</feature>
<dbReference type="PANTHER" id="PTHR45733:SF10">
    <property type="entry name" value="FORMIN-LIKE PROTEIN 15A-RELATED"/>
    <property type="match status" value="1"/>
</dbReference>
<dbReference type="Pfam" id="PF10409">
    <property type="entry name" value="PTEN_C2"/>
    <property type="match status" value="1"/>
</dbReference>
<evidence type="ECO:0000313" key="5">
    <source>
        <dbReference type="RefSeq" id="XP_022134847.1"/>
    </source>
</evidence>
<proteinExistence type="predicted"/>
<dbReference type="SUPFAM" id="SSF52799">
    <property type="entry name" value="(Phosphotyrosine protein) phosphatases II"/>
    <property type="match status" value="1"/>
</dbReference>
<evidence type="ECO:0000256" key="2">
    <source>
        <dbReference type="SAM" id="MobiDB-lite"/>
    </source>
</evidence>
<evidence type="ECO:0000313" key="4">
    <source>
        <dbReference type="Proteomes" id="UP000504603"/>
    </source>
</evidence>
<name>A0A6J1C0S7_MOMCH</name>
<keyword evidence="1" id="KW-0378">Hydrolase</keyword>
<sequence>MAALRRIFYKVLPPSDRLIEITDRVYVFDCCFSTEVLEEEAYKVYLDGIVAQLQNHFSDASFMGFNFREGDRQSQISNILTQYDMTVLDYPGHYEGCPLLSLEMIFLRSSESWLSLDGQQNVVLMHCERGGWPVLAFMLAGLLLYRKQYSGEQKTLEMVYKQAPKELLHLLSPLNPQPSHLRYLQYISRRNLDSDWPPSDTPLVLDCLIIRVIPLFDGGKGCRHVVHVYGQDPSAPANRTLKLLFSTPINKKHIRSYLQAECMLVKVDIRCRVQGNVVVECIHLDEDLVGEEMVFRFMFHTAFVRSNIMMLSCDEVDVAWDARDQFSKDFRVEALFLDADAVVPNLATALDDEDEYETGAASFEEFIEVEEIFNNVMDGQEAKGSNDPPAFQDCASADGNFKHDKKSDFDSVKDITVDDVKYKLDENIYSELNAVKNTVVEEDMDPPFSRQPPPWLQIYSSVSTVMVAGSIPPPPPPPPPMVHKAFPSPSLVRGTPPPPPSKHGVPPPPPPPKECLYFGQLKHQKRTSISQKYKL</sequence>
<dbReference type="PANTHER" id="PTHR45733">
    <property type="entry name" value="FORMIN-J"/>
    <property type="match status" value="1"/>
</dbReference>
<evidence type="ECO:0000259" key="3">
    <source>
        <dbReference type="PROSITE" id="PS51182"/>
    </source>
</evidence>
<dbReference type="RefSeq" id="XP_022134847.1">
    <property type="nucleotide sequence ID" value="XM_022279155.1"/>
</dbReference>
<dbReference type="SUPFAM" id="SSF49562">
    <property type="entry name" value="C2 domain (Calcium/lipid-binding domain, CaLB)"/>
    <property type="match status" value="1"/>
</dbReference>
<feature type="compositionally biased region" description="Pro residues" evidence="2">
    <location>
        <begin position="495"/>
        <end position="513"/>
    </location>
</feature>
<dbReference type="InterPro" id="IPR029021">
    <property type="entry name" value="Prot-tyrosine_phosphatase-like"/>
</dbReference>
<dbReference type="SMART" id="SM01326">
    <property type="entry name" value="PTEN_C2"/>
    <property type="match status" value="1"/>
</dbReference>
<dbReference type="AlphaFoldDB" id="A0A6J1C0S7"/>
<organism evidence="4 5">
    <name type="scientific">Momordica charantia</name>
    <name type="common">Bitter gourd</name>
    <name type="synonym">Balsam pear</name>
    <dbReference type="NCBI Taxonomy" id="3673"/>
    <lineage>
        <taxon>Eukaryota</taxon>
        <taxon>Viridiplantae</taxon>
        <taxon>Streptophyta</taxon>
        <taxon>Embryophyta</taxon>
        <taxon>Tracheophyta</taxon>
        <taxon>Spermatophyta</taxon>
        <taxon>Magnoliopsida</taxon>
        <taxon>eudicotyledons</taxon>
        <taxon>Gunneridae</taxon>
        <taxon>Pentapetalae</taxon>
        <taxon>rosids</taxon>
        <taxon>fabids</taxon>
        <taxon>Cucurbitales</taxon>
        <taxon>Cucurbitaceae</taxon>
        <taxon>Momordiceae</taxon>
        <taxon>Momordica</taxon>
    </lineage>
</organism>
<dbReference type="Proteomes" id="UP000504603">
    <property type="component" value="Unplaced"/>
</dbReference>
<dbReference type="InterPro" id="IPR035892">
    <property type="entry name" value="C2_domain_sf"/>
</dbReference>
<keyword evidence="1" id="KW-0904">Protein phosphatase</keyword>
<dbReference type="GeneID" id="111007020"/>
<dbReference type="Gene3D" id="3.90.190.10">
    <property type="entry name" value="Protein tyrosine phosphatase superfamily"/>
    <property type="match status" value="1"/>
</dbReference>
<gene>
    <name evidence="5" type="primary">LOC111007020</name>
</gene>
<evidence type="ECO:0000256" key="1">
    <source>
        <dbReference type="ARBA" id="ARBA00022912"/>
    </source>
</evidence>
<feature type="domain" description="C2 tensin-type" evidence="3">
    <location>
        <begin position="200"/>
        <end position="339"/>
    </location>
</feature>